<accession>A0A1M3L5D9</accession>
<organism evidence="1 2">
    <name type="scientific">Candidatus Kapaibacterium thiocyanatum</name>
    <dbReference type="NCBI Taxonomy" id="1895771"/>
    <lineage>
        <taxon>Bacteria</taxon>
        <taxon>Pseudomonadati</taxon>
        <taxon>Candidatus Kapaibacteriota</taxon>
        <taxon>Candidatus Kapaibacteriia</taxon>
        <taxon>Candidatus Kapaibacteriales</taxon>
        <taxon>Candidatus Kapaibacteriaceae</taxon>
        <taxon>Candidatus Kapaibacterium</taxon>
    </lineage>
</organism>
<name>A0A1M3L5D9_9BACT</name>
<gene>
    <name evidence="1" type="ORF">BGO89_03875</name>
</gene>
<sequence>MQLRHLLLGIIVLTGLVASAGAQVRWRVSAGMSTDWITNDNPAVYRLTGTSDSLDAPLGGALDGMQMGWGIRAYADLDKQKTFRIPFGLDYFSYSGTQSMNAPAFAVQVRHDVDLFTGHLGFEWSFVEFPLAFARAYIAGEVRGLYVAPNTITRWTRITPDSGQSISNTDVFSGKDGAFRLGGMARLGIEGEIYYPVFLNTSVAYGVMNLVGRDMRSTADGGRGELLTPNRQNEAGEGLLYHLNFTFMVQVRL</sequence>
<evidence type="ECO:0008006" key="3">
    <source>
        <dbReference type="Google" id="ProtNLM"/>
    </source>
</evidence>
<evidence type="ECO:0000313" key="2">
    <source>
        <dbReference type="Proteomes" id="UP000184233"/>
    </source>
</evidence>
<dbReference type="EMBL" id="MKVH01000003">
    <property type="protein sequence ID" value="OJX60719.1"/>
    <property type="molecule type" value="Genomic_DNA"/>
</dbReference>
<evidence type="ECO:0000313" key="1">
    <source>
        <dbReference type="EMBL" id="OJX60719.1"/>
    </source>
</evidence>
<dbReference type="Proteomes" id="UP000184233">
    <property type="component" value="Unassembled WGS sequence"/>
</dbReference>
<reference evidence="1 2" key="1">
    <citation type="submission" date="2016-09" db="EMBL/GenBank/DDBJ databases">
        <title>Genome-resolved meta-omics ties microbial dynamics to process performance in biotechnology for thiocyanate degradation.</title>
        <authorList>
            <person name="Kantor R.S."/>
            <person name="Huddy R.J."/>
            <person name="Iyer R."/>
            <person name="Thomas B.C."/>
            <person name="Brown C.T."/>
            <person name="Anantharaman K."/>
            <person name="Tringe S."/>
            <person name="Hettich R.L."/>
            <person name="Harrison S.T."/>
            <person name="Banfield J.F."/>
        </authorList>
    </citation>
    <scope>NUCLEOTIDE SEQUENCE [LARGE SCALE GENOMIC DNA]</scope>
    <source>
        <strain evidence="1">59-99</strain>
    </source>
</reference>
<protein>
    <recommendedName>
        <fullName evidence="3">Outer membrane protein beta-barrel domain-containing protein</fullName>
    </recommendedName>
</protein>
<dbReference type="STRING" id="1895771.BGO89_03875"/>
<dbReference type="AlphaFoldDB" id="A0A1M3L5D9"/>
<proteinExistence type="predicted"/>
<comment type="caution">
    <text evidence="1">The sequence shown here is derived from an EMBL/GenBank/DDBJ whole genome shotgun (WGS) entry which is preliminary data.</text>
</comment>